<protein>
    <submittedName>
        <fullName evidence="1">AAA ATPase midasin</fullName>
    </submittedName>
</protein>
<accession>A0ACC1IQ42</accession>
<dbReference type="Proteomes" id="UP001150581">
    <property type="component" value="Unassembled WGS sequence"/>
</dbReference>
<proteinExistence type="predicted"/>
<comment type="caution">
    <text evidence="1">The sequence shown here is derived from an EMBL/GenBank/DDBJ whole genome shotgun (WGS) entry which is preliminary data.</text>
</comment>
<evidence type="ECO:0000313" key="1">
    <source>
        <dbReference type="EMBL" id="KAJ1898757.1"/>
    </source>
</evidence>
<name>A0ACC1IQ42_9FUNG</name>
<reference evidence="1" key="1">
    <citation type="submission" date="2022-07" db="EMBL/GenBank/DDBJ databases">
        <title>Phylogenomic reconstructions and comparative analyses of Kickxellomycotina fungi.</title>
        <authorList>
            <person name="Reynolds N.K."/>
            <person name="Stajich J.E."/>
            <person name="Barry K."/>
            <person name="Grigoriev I.V."/>
            <person name="Crous P."/>
            <person name="Smith M.E."/>
        </authorList>
    </citation>
    <scope>NUCLEOTIDE SEQUENCE</scope>
    <source>
        <strain evidence="1">Benny 63K</strain>
    </source>
</reference>
<gene>
    <name evidence="1" type="primary">MDN1_3</name>
    <name evidence="1" type="ORF">LPJ66_002550</name>
</gene>
<evidence type="ECO:0000313" key="2">
    <source>
        <dbReference type="Proteomes" id="UP001150581"/>
    </source>
</evidence>
<organism evidence="1 2">
    <name type="scientific">Kickxella alabastrina</name>
    <dbReference type="NCBI Taxonomy" id="61397"/>
    <lineage>
        <taxon>Eukaryota</taxon>
        <taxon>Fungi</taxon>
        <taxon>Fungi incertae sedis</taxon>
        <taxon>Zoopagomycota</taxon>
        <taxon>Kickxellomycotina</taxon>
        <taxon>Kickxellomycetes</taxon>
        <taxon>Kickxellales</taxon>
        <taxon>Kickxellaceae</taxon>
        <taxon>Kickxella</taxon>
    </lineage>
</organism>
<dbReference type="EMBL" id="JANBPG010000211">
    <property type="protein sequence ID" value="KAJ1898757.1"/>
    <property type="molecule type" value="Genomic_DNA"/>
</dbReference>
<keyword evidence="2" id="KW-1185">Reference proteome</keyword>
<sequence length="200" mass="22932">MSRRERRLTKKKSEADQHQDKDSDMQDAAADEDKDAAAASLATNPAMVHTTPQQLPYAQTDSENSAKAAQMQQSMATENVEEHKSIDTGNAPTAEDGLLVDLDQLRKDLEHCTAEWRANNQDSEQTMQLWQSYTQLTHDLSLMLTEQLRLILTPTQATQLRGDYRMGKRLSMKRVIPYIASEFFKNKIWLCRTKTTRHEY</sequence>